<feature type="compositionally biased region" description="Basic and acidic residues" evidence="1">
    <location>
        <begin position="124"/>
        <end position="142"/>
    </location>
</feature>
<name>A0A388LVA6_CHABU</name>
<accession>A0A388LVA6</accession>
<evidence type="ECO:0000313" key="3">
    <source>
        <dbReference type="Proteomes" id="UP000265515"/>
    </source>
</evidence>
<proteinExistence type="predicted"/>
<evidence type="ECO:0000313" key="2">
    <source>
        <dbReference type="EMBL" id="GBG86248.1"/>
    </source>
</evidence>
<dbReference type="Proteomes" id="UP000265515">
    <property type="component" value="Unassembled WGS sequence"/>
</dbReference>
<dbReference type="EMBL" id="BFEA01000555">
    <property type="protein sequence ID" value="GBG86248.1"/>
    <property type="molecule type" value="Genomic_DNA"/>
</dbReference>
<dbReference type="Gramene" id="GBG86248">
    <property type="protein sequence ID" value="GBG86248"/>
    <property type="gene ID" value="CBR_g41241"/>
</dbReference>
<protein>
    <submittedName>
        <fullName evidence="2">Uncharacterized protein</fullName>
    </submittedName>
</protein>
<comment type="caution">
    <text evidence="2">The sequence shown here is derived from an EMBL/GenBank/DDBJ whole genome shotgun (WGS) entry which is preliminary data.</text>
</comment>
<sequence>MRQLREEERRLKEEEIRLEEEASKEMHWQGKKKEVMEAVVTTDVGESNESDQISREEGVKGAENWARLFSFGEEHEAQTLETQEERREFDKNMQETKGDVEQQRLLQEERMLRLKMRRNKQKMMQREEGKLLEEKLSGLREQ</sequence>
<gene>
    <name evidence="2" type="ORF">CBR_g41241</name>
</gene>
<reference evidence="2 3" key="1">
    <citation type="journal article" date="2018" name="Cell">
        <title>The Chara Genome: Secondary Complexity and Implications for Plant Terrestrialization.</title>
        <authorList>
            <person name="Nishiyama T."/>
            <person name="Sakayama H."/>
            <person name="Vries J.D."/>
            <person name="Buschmann H."/>
            <person name="Saint-Marcoux D."/>
            <person name="Ullrich K.K."/>
            <person name="Haas F.B."/>
            <person name="Vanderstraeten L."/>
            <person name="Becker D."/>
            <person name="Lang D."/>
            <person name="Vosolsobe S."/>
            <person name="Rombauts S."/>
            <person name="Wilhelmsson P.K.I."/>
            <person name="Janitza P."/>
            <person name="Kern R."/>
            <person name="Heyl A."/>
            <person name="Rumpler F."/>
            <person name="Villalobos L.I.A.C."/>
            <person name="Clay J.M."/>
            <person name="Skokan R."/>
            <person name="Toyoda A."/>
            <person name="Suzuki Y."/>
            <person name="Kagoshima H."/>
            <person name="Schijlen E."/>
            <person name="Tajeshwar N."/>
            <person name="Catarino B."/>
            <person name="Hetherington A.J."/>
            <person name="Saltykova A."/>
            <person name="Bonnot C."/>
            <person name="Breuninger H."/>
            <person name="Symeonidi A."/>
            <person name="Radhakrishnan G.V."/>
            <person name="Van Nieuwerburgh F."/>
            <person name="Deforce D."/>
            <person name="Chang C."/>
            <person name="Karol K.G."/>
            <person name="Hedrich R."/>
            <person name="Ulvskov P."/>
            <person name="Glockner G."/>
            <person name="Delwiche C.F."/>
            <person name="Petrasek J."/>
            <person name="Van de Peer Y."/>
            <person name="Friml J."/>
            <person name="Beilby M."/>
            <person name="Dolan L."/>
            <person name="Kohara Y."/>
            <person name="Sugano S."/>
            <person name="Fujiyama A."/>
            <person name="Delaux P.-M."/>
            <person name="Quint M."/>
            <person name="TheiBen G."/>
            <person name="Hagemann M."/>
            <person name="Harholt J."/>
            <person name="Dunand C."/>
            <person name="Zachgo S."/>
            <person name="Langdale J."/>
            <person name="Maumus F."/>
            <person name="Straeten D.V.D."/>
            <person name="Gould S.B."/>
            <person name="Rensing S.A."/>
        </authorList>
    </citation>
    <scope>NUCLEOTIDE SEQUENCE [LARGE SCALE GENOMIC DNA]</scope>
    <source>
        <strain evidence="2 3">S276</strain>
    </source>
</reference>
<evidence type="ECO:0000256" key="1">
    <source>
        <dbReference type="SAM" id="MobiDB-lite"/>
    </source>
</evidence>
<keyword evidence="3" id="KW-1185">Reference proteome</keyword>
<organism evidence="2 3">
    <name type="scientific">Chara braunii</name>
    <name type="common">Braun's stonewort</name>
    <dbReference type="NCBI Taxonomy" id="69332"/>
    <lineage>
        <taxon>Eukaryota</taxon>
        <taxon>Viridiplantae</taxon>
        <taxon>Streptophyta</taxon>
        <taxon>Charophyceae</taxon>
        <taxon>Charales</taxon>
        <taxon>Characeae</taxon>
        <taxon>Chara</taxon>
    </lineage>
</organism>
<feature type="region of interest" description="Disordered" evidence="1">
    <location>
        <begin position="118"/>
        <end position="142"/>
    </location>
</feature>
<dbReference type="AlphaFoldDB" id="A0A388LVA6"/>